<evidence type="ECO:0000256" key="6">
    <source>
        <dbReference type="ARBA" id="ARBA00022679"/>
    </source>
</evidence>
<feature type="domain" description="Glycosyltransferase family 18 catalytic" evidence="14">
    <location>
        <begin position="459"/>
        <end position="498"/>
    </location>
</feature>
<dbReference type="Proteomes" id="UP001159405">
    <property type="component" value="Unassembled WGS sequence"/>
</dbReference>
<keyword evidence="6" id="KW-0808">Transferase</keyword>
<feature type="non-terminal residue" evidence="15">
    <location>
        <position position="1"/>
    </location>
</feature>
<keyword evidence="8" id="KW-0735">Signal-anchor</keyword>
<dbReference type="EC" id="2.4.1.155" evidence="4"/>
<keyword evidence="10" id="KW-0333">Golgi apparatus</keyword>
<evidence type="ECO:0000256" key="10">
    <source>
        <dbReference type="ARBA" id="ARBA00023034"/>
    </source>
</evidence>
<keyword evidence="12" id="KW-0325">Glycoprotein</keyword>
<evidence type="ECO:0000256" key="13">
    <source>
        <dbReference type="ARBA" id="ARBA00048243"/>
    </source>
</evidence>
<evidence type="ECO:0000256" key="2">
    <source>
        <dbReference type="ARBA" id="ARBA00004922"/>
    </source>
</evidence>
<name>A0ABN8NSX8_9CNID</name>
<keyword evidence="9" id="KW-1133">Transmembrane helix</keyword>
<evidence type="ECO:0000256" key="4">
    <source>
        <dbReference type="ARBA" id="ARBA00012671"/>
    </source>
</evidence>
<evidence type="ECO:0000256" key="5">
    <source>
        <dbReference type="ARBA" id="ARBA00022676"/>
    </source>
</evidence>
<evidence type="ECO:0000259" key="14">
    <source>
        <dbReference type="Pfam" id="PF15024"/>
    </source>
</evidence>
<evidence type="ECO:0000256" key="3">
    <source>
        <dbReference type="ARBA" id="ARBA00007477"/>
    </source>
</evidence>
<evidence type="ECO:0000256" key="7">
    <source>
        <dbReference type="ARBA" id="ARBA00022692"/>
    </source>
</evidence>
<dbReference type="PANTHER" id="PTHR15075:SF2">
    <property type="entry name" value="ALPHA-1,6-MANNOSYLGLYCOPROTEIN 6-BETA-N-ACETYLGLUCOSAMINYLTRANSFERASE"/>
    <property type="match status" value="1"/>
</dbReference>
<feature type="non-terminal residue" evidence="15">
    <location>
        <position position="498"/>
    </location>
</feature>
<keyword evidence="7" id="KW-0812">Transmembrane</keyword>
<comment type="similarity">
    <text evidence="3">Belongs to the glycosyltransferase 18 family.</text>
</comment>
<dbReference type="Pfam" id="PF15024">
    <property type="entry name" value="Glyco_transf_18"/>
    <property type="match status" value="2"/>
</dbReference>
<comment type="pathway">
    <text evidence="2">Protein modification; protein glycosylation.</text>
</comment>
<evidence type="ECO:0000256" key="9">
    <source>
        <dbReference type="ARBA" id="ARBA00022989"/>
    </source>
</evidence>
<dbReference type="InterPro" id="IPR052105">
    <property type="entry name" value="MGAT5_Glycosyltransferase"/>
</dbReference>
<keyword evidence="11" id="KW-0472">Membrane</keyword>
<dbReference type="PANTHER" id="PTHR15075">
    <property type="entry name" value="ALPHA-MANNOSIDE BETA-1,6-N-ACETYLGLUCOSAMINYLTRANSFERASE"/>
    <property type="match status" value="1"/>
</dbReference>
<dbReference type="InterPro" id="IPR026116">
    <property type="entry name" value="GT18_cat"/>
</dbReference>
<reference evidence="15 16" key="1">
    <citation type="submission" date="2022-05" db="EMBL/GenBank/DDBJ databases">
        <authorList>
            <consortium name="Genoscope - CEA"/>
            <person name="William W."/>
        </authorList>
    </citation>
    <scope>NUCLEOTIDE SEQUENCE [LARGE SCALE GENOMIC DNA]</scope>
</reference>
<comment type="catalytic activity">
    <reaction evidence="13">
        <text>N(4)-{beta-D-GlcNAc-(1-&gt;2)-[beta-D-GlcNAc-(1-&gt;4)]-alpha-D-Man-(1-&gt;3)-[beta-D-GlcNAc-(1-&gt;2)-alpha-D-Man-(1-&gt;6)]-beta-D-Man-(1-&gt;4)-beta-D-GlcNAc-(1-&gt;4)-beta-D-GlcNAc}-L-asparaginyl-[protein] + UDP-N-acetyl-alpha-D-glucosamine = N(4)-{beta-D-GlcNAc-(1-&gt;2)-[beta-D-GlcNAc-(1-&gt;4)]-alpha-D-Man-(1-&gt;3)-[beta-D-GlcNAc-(1-&gt;2)-[beta-D-GlcNAc-(1-&gt;6)]-alpha-D-Man-(1-&gt;6)]-beta-D-Man-(1-&gt;4)-beta-D-GlcNAc-(1-&gt;4)-beta-D-GlcNAc}-L-asparaginyl-[protein] + UDP + H(+)</text>
        <dbReference type="Rhea" id="RHEA:16921"/>
        <dbReference type="Rhea" id="RHEA-COMP:14374"/>
        <dbReference type="Rhea" id="RHEA-COMP:14377"/>
        <dbReference type="ChEBI" id="CHEBI:15378"/>
        <dbReference type="ChEBI" id="CHEBI:57705"/>
        <dbReference type="ChEBI" id="CHEBI:58223"/>
        <dbReference type="ChEBI" id="CHEBI:139507"/>
        <dbReference type="ChEBI" id="CHEBI:139510"/>
        <dbReference type="EC" id="2.4.1.155"/>
    </reaction>
</comment>
<gene>
    <name evidence="15" type="ORF">PLOB_00027255</name>
</gene>
<evidence type="ECO:0000256" key="11">
    <source>
        <dbReference type="ARBA" id="ARBA00023136"/>
    </source>
</evidence>
<evidence type="ECO:0000256" key="1">
    <source>
        <dbReference type="ARBA" id="ARBA00004323"/>
    </source>
</evidence>
<accession>A0ABN8NSX8</accession>
<feature type="domain" description="Glycosyltransferase family 18 catalytic" evidence="14">
    <location>
        <begin position="48"/>
        <end position="439"/>
    </location>
</feature>
<evidence type="ECO:0000313" key="15">
    <source>
        <dbReference type="EMBL" id="CAH3119228.1"/>
    </source>
</evidence>
<protein>
    <recommendedName>
        <fullName evidence="4">alpha-1,6-mannosyl-glycoprotein 6-beta-N-acetylglucosaminyltransferase</fullName>
        <ecNumber evidence="4">2.4.1.155</ecNumber>
    </recommendedName>
</protein>
<dbReference type="EMBL" id="CALNXK010000033">
    <property type="protein sequence ID" value="CAH3119228.1"/>
    <property type="molecule type" value="Genomic_DNA"/>
</dbReference>
<comment type="caution">
    <text evidence="15">The sequence shown here is derived from an EMBL/GenBank/DDBJ whole genome shotgun (WGS) entry which is preliminary data.</text>
</comment>
<evidence type="ECO:0000256" key="8">
    <source>
        <dbReference type="ARBA" id="ARBA00022968"/>
    </source>
</evidence>
<sequence>ISPNADAKNNHSEGLITCSIPRNHLFPLCEFKIQEFHTKWNQNCHGEKYKVDPKNICSVIQYLSEREAWCPVLPWRSGHHSLDVSNGPPKKATIQTDLTGLLDKFKGERFTWIRNRILGTWQHWMRAVGELQLKPSFSERKQKKILLYLAGMGEHKFFLDGAFMGGPLGELVQWCDLISALYILGHDLTIGFQVGDIPSLLVNPASDGCVRETLTDGLDLIFTDIMGVLIIAERSGPDYSLHKCKMRVLDSFGTDAEFNYKHYKGKIPGGRSPWGDIDLQLRQFMTMYPHSPDNSFLGFAVPQRAKKVKGPLQKTKTRKAALVYGKDPQFWEGHGDYINAVKTYFNEVHATLGGTKESRKKFRVPEYVINHGIVNITTLIDLLDSSKVFVGLGQPYEGPAALEALANGCFYINPKYVPPLDRTNSNFFAGKPFNRKVTSYCFTREIRTTLETAWHDIMITSQNPYAEVFVGKPFVQTVDIHNLTEVEEALKEIISAEV</sequence>
<evidence type="ECO:0000313" key="16">
    <source>
        <dbReference type="Proteomes" id="UP001159405"/>
    </source>
</evidence>
<organism evidence="15 16">
    <name type="scientific">Porites lobata</name>
    <dbReference type="NCBI Taxonomy" id="104759"/>
    <lineage>
        <taxon>Eukaryota</taxon>
        <taxon>Metazoa</taxon>
        <taxon>Cnidaria</taxon>
        <taxon>Anthozoa</taxon>
        <taxon>Hexacorallia</taxon>
        <taxon>Scleractinia</taxon>
        <taxon>Fungiina</taxon>
        <taxon>Poritidae</taxon>
        <taxon>Porites</taxon>
    </lineage>
</organism>
<proteinExistence type="inferred from homology"/>
<comment type="subcellular location">
    <subcellularLocation>
        <location evidence="1">Golgi apparatus membrane</location>
        <topology evidence="1">Single-pass type II membrane protein</topology>
    </subcellularLocation>
</comment>
<keyword evidence="16" id="KW-1185">Reference proteome</keyword>
<keyword evidence="5" id="KW-0328">Glycosyltransferase</keyword>
<evidence type="ECO:0000256" key="12">
    <source>
        <dbReference type="ARBA" id="ARBA00023180"/>
    </source>
</evidence>